<dbReference type="Pfam" id="PF00749">
    <property type="entry name" value="tRNA-synt_1c"/>
    <property type="match status" value="1"/>
</dbReference>
<feature type="domain" description="WHEP-TRS" evidence="21">
    <location>
        <begin position="872"/>
        <end position="928"/>
    </location>
</feature>
<dbReference type="PANTHER" id="PTHR43382:SF2">
    <property type="entry name" value="BIFUNCTIONAL GLUTAMATE_PROLINE--TRNA LIGASE"/>
    <property type="match status" value="1"/>
</dbReference>
<keyword evidence="7" id="KW-0547">Nucleotide-binding</keyword>
<evidence type="ECO:0000256" key="5">
    <source>
        <dbReference type="ARBA" id="ARBA00022598"/>
    </source>
</evidence>
<dbReference type="InterPro" id="IPR006195">
    <property type="entry name" value="aa-tRNA-synth_II"/>
</dbReference>
<protein>
    <recommendedName>
        <fullName evidence="17">Bifunctional glutamate/proline--tRNA ligase</fullName>
        <ecNumber evidence="2">6.1.1.15</ecNumber>
        <ecNumber evidence="3">6.1.1.17</ecNumber>
    </recommendedName>
    <alternativeName>
        <fullName evidence="18">Bifunctional aminoacyl-tRNA synthetase</fullName>
    </alternativeName>
</protein>
<dbReference type="Gene3D" id="3.30.930.10">
    <property type="entry name" value="Bira Bifunctional Protein, Domain 2"/>
    <property type="match status" value="1"/>
</dbReference>
<dbReference type="Proteomes" id="UP000052976">
    <property type="component" value="Unassembled WGS sequence"/>
</dbReference>
<evidence type="ECO:0000256" key="12">
    <source>
        <dbReference type="ARBA" id="ARBA00023146"/>
    </source>
</evidence>
<dbReference type="EMBL" id="KK718445">
    <property type="protein sequence ID" value="KFO56649.1"/>
    <property type="molecule type" value="Genomic_DNA"/>
</dbReference>
<feature type="domain" description="WHEP-TRS" evidence="21">
    <location>
        <begin position="789"/>
        <end position="845"/>
    </location>
</feature>
<dbReference type="InterPro" id="IPR004499">
    <property type="entry name" value="Pro-tRNA-ligase_IIa_arc-type"/>
</dbReference>
<evidence type="ECO:0000256" key="7">
    <source>
        <dbReference type="ARBA" id="ARBA00022741"/>
    </source>
</evidence>
<evidence type="ECO:0000259" key="21">
    <source>
        <dbReference type="PROSITE" id="PS51185"/>
    </source>
</evidence>
<dbReference type="InterPro" id="IPR049437">
    <property type="entry name" value="tRNA-synt_1c_C2"/>
</dbReference>
<feature type="domain" description="WHEP-TRS" evidence="21">
    <location>
        <begin position="716"/>
        <end position="772"/>
    </location>
</feature>
<dbReference type="FunFam" id="3.40.50.800:FF:000005">
    <property type="entry name" value="bifunctional glutamate/proline--tRNA ligase"/>
    <property type="match status" value="1"/>
</dbReference>
<dbReference type="InterPro" id="IPR020059">
    <property type="entry name" value="Glu/Gln-tRNA-synth_Ib_codon-bd"/>
</dbReference>
<accession>A0A091EJW0</accession>
<evidence type="ECO:0000256" key="17">
    <source>
        <dbReference type="ARBA" id="ARBA00067786"/>
    </source>
</evidence>
<evidence type="ECO:0000256" key="2">
    <source>
        <dbReference type="ARBA" id="ARBA00012831"/>
    </source>
</evidence>
<dbReference type="InterPro" id="IPR045864">
    <property type="entry name" value="aa-tRNA-synth_II/BPL/LPL"/>
</dbReference>
<evidence type="ECO:0000256" key="19">
    <source>
        <dbReference type="SAM" id="MobiDB-lite"/>
    </source>
</evidence>
<dbReference type="Gene3D" id="2.40.240.10">
    <property type="entry name" value="Ribosomal Protein L25, Chain P"/>
    <property type="match status" value="1"/>
</dbReference>
<comment type="catalytic activity">
    <reaction evidence="14">
        <text>tRNA(Glu) + L-glutamate + ATP = L-glutamyl-tRNA(Glu) + AMP + diphosphate</text>
        <dbReference type="Rhea" id="RHEA:23540"/>
        <dbReference type="Rhea" id="RHEA-COMP:9663"/>
        <dbReference type="Rhea" id="RHEA-COMP:9680"/>
        <dbReference type="ChEBI" id="CHEBI:29985"/>
        <dbReference type="ChEBI" id="CHEBI:30616"/>
        <dbReference type="ChEBI" id="CHEBI:33019"/>
        <dbReference type="ChEBI" id="CHEBI:78442"/>
        <dbReference type="ChEBI" id="CHEBI:78520"/>
        <dbReference type="ChEBI" id="CHEBI:456215"/>
        <dbReference type="EC" id="6.1.1.17"/>
    </reaction>
    <physiologicalReaction direction="left-to-right" evidence="14">
        <dbReference type="Rhea" id="RHEA:23541"/>
    </physiologicalReaction>
</comment>
<dbReference type="InterPro" id="IPR004526">
    <property type="entry name" value="Glu-tRNA-synth_arc/euk"/>
</dbReference>
<dbReference type="InterPro" id="IPR016061">
    <property type="entry name" value="Pro-tRNA_ligase_II_C"/>
</dbReference>
<dbReference type="SUPFAM" id="SSF64586">
    <property type="entry name" value="C-terminal domain of ProRS"/>
    <property type="match status" value="1"/>
</dbReference>
<gene>
    <name evidence="22" type="ORF">N302_00737</name>
</gene>
<feature type="compositionally biased region" description="Basic and acidic residues" evidence="19">
    <location>
        <begin position="672"/>
        <end position="691"/>
    </location>
</feature>
<dbReference type="EC" id="6.1.1.15" evidence="2"/>
<dbReference type="PROSITE" id="PS00762">
    <property type="entry name" value="WHEP_TRS_1"/>
    <property type="match status" value="4"/>
</dbReference>
<evidence type="ECO:0000256" key="3">
    <source>
        <dbReference type="ARBA" id="ARBA00012835"/>
    </source>
</evidence>
<feature type="region of interest" description="Disordered" evidence="19">
    <location>
        <begin position="999"/>
        <end position="1062"/>
    </location>
</feature>
<keyword evidence="4" id="KW-0597">Phosphoprotein</keyword>
<feature type="compositionally biased region" description="Polar residues" evidence="19">
    <location>
        <begin position="773"/>
        <end position="785"/>
    </location>
</feature>
<feature type="region of interest" description="Disordered" evidence="19">
    <location>
        <begin position="672"/>
        <end position="701"/>
    </location>
</feature>
<evidence type="ECO:0000256" key="13">
    <source>
        <dbReference type="ARBA" id="ARBA00023268"/>
    </source>
</evidence>
<dbReference type="InterPro" id="IPR020056">
    <property type="entry name" value="Rbsml_bL25/Gln-tRNA_synth_N"/>
</dbReference>
<dbReference type="SUPFAM" id="SSF50715">
    <property type="entry name" value="Ribosomal protein L25-like"/>
    <property type="match status" value="1"/>
</dbReference>
<dbReference type="InterPro" id="IPR017449">
    <property type="entry name" value="Pro-tRNA_synth_II"/>
</dbReference>
<dbReference type="InterPro" id="IPR033721">
    <property type="entry name" value="ProRS_core_arch_euk"/>
</dbReference>
<feature type="non-terminal residue" evidence="22">
    <location>
        <position position="1560"/>
    </location>
</feature>
<evidence type="ECO:0000256" key="11">
    <source>
        <dbReference type="ARBA" id="ARBA00022917"/>
    </source>
</evidence>
<dbReference type="Pfam" id="PF20974">
    <property type="entry name" value="tRNA-synt_1c_C2"/>
    <property type="match status" value="1"/>
</dbReference>
<dbReference type="SMART" id="SM00991">
    <property type="entry name" value="WHEP-TRS"/>
    <property type="match status" value="4"/>
</dbReference>
<keyword evidence="12" id="KW-0030">Aminoacyl-tRNA synthetase</keyword>
<keyword evidence="11" id="KW-0648">Protein biosynthesis</keyword>
<dbReference type="SUPFAM" id="SSF55681">
    <property type="entry name" value="Class II aaRS and biotin synthetases"/>
    <property type="match status" value="1"/>
</dbReference>
<dbReference type="InterPro" id="IPR011035">
    <property type="entry name" value="Ribosomal_bL25/Gln-tRNA_synth"/>
</dbReference>
<organism evidence="22 23">
    <name type="scientific">Corvus brachyrhynchos</name>
    <name type="common">American crow</name>
    <dbReference type="NCBI Taxonomy" id="85066"/>
    <lineage>
        <taxon>Eukaryota</taxon>
        <taxon>Metazoa</taxon>
        <taxon>Chordata</taxon>
        <taxon>Craniata</taxon>
        <taxon>Vertebrata</taxon>
        <taxon>Euteleostomi</taxon>
        <taxon>Archelosauria</taxon>
        <taxon>Archosauria</taxon>
        <taxon>Dinosauria</taxon>
        <taxon>Saurischia</taxon>
        <taxon>Theropoda</taxon>
        <taxon>Coelurosauria</taxon>
        <taxon>Aves</taxon>
        <taxon>Neognathae</taxon>
        <taxon>Neoaves</taxon>
        <taxon>Telluraves</taxon>
        <taxon>Australaves</taxon>
        <taxon>Passeriformes</taxon>
        <taxon>Corvoidea</taxon>
        <taxon>Corvidae</taxon>
        <taxon>Corvus</taxon>
    </lineage>
</organism>
<dbReference type="SUPFAM" id="SSF52954">
    <property type="entry name" value="Class II aaRS ABD-related"/>
    <property type="match status" value="1"/>
</dbReference>
<dbReference type="InterPro" id="IPR001412">
    <property type="entry name" value="aa-tRNA-synth_I_CS"/>
</dbReference>
<dbReference type="SUPFAM" id="SSF47616">
    <property type="entry name" value="GST C-terminal domain-like"/>
    <property type="match status" value="1"/>
</dbReference>
<dbReference type="Gene3D" id="3.40.50.620">
    <property type="entry name" value="HUPs"/>
    <property type="match status" value="1"/>
</dbReference>
<keyword evidence="8" id="KW-0862">Zinc</keyword>
<comment type="similarity">
    <text evidence="1">In the C-terminal section; belongs to the class-II aminoacyl-tRNA synthetase family.</text>
</comment>
<dbReference type="HAMAP" id="MF_02076">
    <property type="entry name" value="Glu_tRNA_synth_type2"/>
    <property type="match status" value="1"/>
</dbReference>
<dbReference type="SUPFAM" id="SSF47060">
    <property type="entry name" value="S15/NS1 RNA-binding domain"/>
    <property type="match status" value="4"/>
</dbReference>
<dbReference type="InterPro" id="IPR020058">
    <property type="entry name" value="Glu/Gln-tRNA-synth_Ib_cat-dom"/>
</dbReference>
<dbReference type="CDD" id="cd10309">
    <property type="entry name" value="GST_C_GluProRS_N"/>
    <property type="match status" value="1"/>
</dbReference>
<keyword evidence="5 22" id="KW-0436">Ligase</keyword>
<evidence type="ECO:0000256" key="15">
    <source>
        <dbReference type="ARBA" id="ARBA00050792"/>
    </source>
</evidence>
<keyword evidence="23" id="KW-1185">Reference proteome</keyword>
<keyword evidence="10" id="KW-0694">RNA-binding</keyword>
<feature type="domain" description="WHEP-TRS" evidence="21">
    <location>
        <begin position="949"/>
        <end position="1005"/>
    </location>
</feature>
<sequence length="1560" mass="175403">LSVFRQVSFTDVNSIARYLARVAASAGLYGSNLLEHTEIDHWLEFSATKLSTASQFPSAVQELNHCLSLRTYLVGNSLSLADVCVWAVLKGNSTWQEQLEQNKAPVHAKRWYNFLEVQRAFQSVGAKWAAGAPKVKMATEKEKKADVGKFVELPGAEMGKVIVRFPPEASGYLHIGHAKAALLNQHYQVNFKGKLIMRFDDTNPEKEKEDFEKVILEDVAMLHIKPDQFTYTSDHFETIMKYAEKLIQEGKAYVDDTPAEQMKAEREQRVESKHRNNCVNKNLQMWEEMKKGTEYGQTCCLRAKIDMSSNNGCMRDPTLYRCKNQPHPRTGSTYKVYPTYDFACPIVDSIEGVTHALRTTEYHDRDEQFYWIIEALGIRKPYIWEYSRLNLNNTVLSKRKLTWFVNEGLVDGWDDPRFPTVRGVLRRGMTVEGLKQFIAAQGSSRSVVNMEWDKIWSFNKKVIDPVAPRYTALLKDAVVPVNIPEAQEEMKEVAKHPKNADVGLKPVWYSSRVLIEGADAETLAEGEVVTFINWGNIIITKLNRNSSGKIVSINAKLNLDNKDFKKTTKITWLAETPRAPLIPTVCVSYEHLITKPVLGKDEDFKQYINRNSKQEELMLGDPCLKELKKGDIIQLQRRGFFICDQPYEPVSPYSCKDAPCILIYIPDGHTKEMPTSGSKEKTKAETAKKEASSAVKGKSAPLVGHASPPACTMSEGHLIIYNKVAAQGDVVRDLKAKKAAKEDIDKAVKQLLALKAEYKEKTGQEYKPGNPPVSGTAQSSKLETSGTLDSKALYDKVAEQGEVVRKLKAEKASKEQIDEAVKILLSLKAEYKQKTGQEYKPGNPPSTPPCISSTALPSPVCCSNLATCSLVDGKALYDTVAEQGEVVRRLKAEKASKDQIDEAVKLLLSLKADYKEKTGQEYKPGHPPAAQGALPQTSNTVPSGPDTPEAKALFSKVALQGDEVRRLKAEKADKEKIDVAVKELLQLKAQYKSVAGIDYKPVSASDGDDKKKKEKENKSEKQSKQQKQNDGPKKEPLQGQSGNERSSNGSGEGQGPKKQTRLGLEAKKEENLSEWFSQVITKSEMIEYYDVSGCYILRPWAHAIWEAIKDFFDAEIKKLGVENCYFPMFVSQAALETEKSHIADFAPEVAWVTRSGKTELAEPIAIRPTSETVMYPSYAKWVQSHRDLPIKLNQWCSVVRWEFKHPQPFLRTREFLWQEGHTAFATYEEAAEEVLQILDLYARVYEDLLAIPVVKGRKTEKEKFAGGDYTTTLEAFISASGRAIQGATSHHLGQNFSKMFEIVFEDPKKPGEKQFAYQNSWGITTRTIGVMTMIHGDNMGLVLPPRVACIQVVIIPCGITNSLSEEDREALLKKCNEYRTRLLAVSIRVRADLRDNYSPGWKFNHWELKGVPVRVEVGPRDMKSQQFVAVRRDTGQKLTLSEHEAEEKLKQILEEIHANLYSRASEDLKSHMVVANNMEDFQKELDSGKIVQIPFCGEIECEDWIKKTTARDQDLEPGAPSMGAKSLCIPFQPLRELQPGARCVCGKNPAKFYTLFGRSY</sequence>
<evidence type="ECO:0000313" key="23">
    <source>
        <dbReference type="Proteomes" id="UP000052976"/>
    </source>
</evidence>
<evidence type="ECO:0000256" key="8">
    <source>
        <dbReference type="ARBA" id="ARBA00022833"/>
    </source>
</evidence>
<keyword evidence="6" id="KW-0479">Metal-binding</keyword>
<dbReference type="Gene3D" id="3.30.110.30">
    <property type="entry name" value="C-terminal domain of ProRS"/>
    <property type="match status" value="1"/>
</dbReference>
<name>A0A091EJW0_CORBR</name>
<dbReference type="FunFam" id="1.10.287.10:FF:000004">
    <property type="entry name" value="bifunctional glutamate/proline--tRNA ligase"/>
    <property type="match status" value="3"/>
</dbReference>
<dbReference type="EC" id="6.1.1.17" evidence="3"/>
<dbReference type="InterPro" id="IPR009068">
    <property type="entry name" value="uS15_NS1_RNA-bd_sf"/>
</dbReference>
<dbReference type="Pfam" id="PF00587">
    <property type="entry name" value="tRNA-synt_2b"/>
    <property type="match status" value="1"/>
</dbReference>
<keyword evidence="13" id="KW-0511">Multifunctional enzyme</keyword>
<evidence type="ECO:0000256" key="18">
    <source>
        <dbReference type="ARBA" id="ARBA00076053"/>
    </source>
</evidence>
<dbReference type="InterPro" id="IPR000924">
    <property type="entry name" value="Glu/Gln-tRNA-synth"/>
</dbReference>
<dbReference type="InterPro" id="IPR002314">
    <property type="entry name" value="aa-tRNA-synt_IIb"/>
</dbReference>
<feature type="region of interest" description="Disordered" evidence="19">
    <location>
        <begin position="918"/>
        <end position="949"/>
    </location>
</feature>
<dbReference type="FunFam" id="2.40.240.10:FF:000005">
    <property type="entry name" value="Bifunctional glutamate/proline--tRNA ligase"/>
    <property type="match status" value="1"/>
</dbReference>
<feature type="non-terminal residue" evidence="22">
    <location>
        <position position="1"/>
    </location>
</feature>
<evidence type="ECO:0000259" key="20">
    <source>
        <dbReference type="PROSITE" id="PS50862"/>
    </source>
</evidence>
<dbReference type="CDD" id="cd00807">
    <property type="entry name" value="GlnRS_core"/>
    <property type="match status" value="1"/>
</dbReference>
<dbReference type="CDD" id="cd00936">
    <property type="entry name" value="WEPRS_RNA"/>
    <property type="match status" value="4"/>
</dbReference>
<dbReference type="PROSITE" id="PS00178">
    <property type="entry name" value="AA_TRNA_LIGASE_I"/>
    <property type="match status" value="1"/>
</dbReference>
<dbReference type="InterPro" id="IPR014729">
    <property type="entry name" value="Rossmann-like_a/b/a_fold"/>
</dbReference>
<proteinExistence type="inferred from homology"/>
<dbReference type="PRINTS" id="PR00987">
    <property type="entry name" value="TRNASYNTHGLU"/>
</dbReference>
<dbReference type="FunFam" id="3.30.930.10:FF:000007">
    <property type="entry name" value="Bifunctional glutamate/proline--tRNA ligase"/>
    <property type="match status" value="1"/>
</dbReference>
<feature type="compositionally biased region" description="Low complexity" evidence="19">
    <location>
        <begin position="1038"/>
        <end position="1049"/>
    </location>
</feature>
<dbReference type="Gene3D" id="1.10.287.10">
    <property type="entry name" value="S15/NS1, RNA-binding"/>
    <property type="match status" value="4"/>
</dbReference>
<feature type="domain" description="Aminoacyl-transfer RNA synthetases class-II family profile" evidence="20">
    <location>
        <begin position="1104"/>
        <end position="1344"/>
    </location>
</feature>
<comment type="similarity">
    <text evidence="16">In the N-terminal section; belongs to the class-I aminoacyl-tRNA synthetase family. Glutamate--tRNA ligase type 2 subfamily.</text>
</comment>
<dbReference type="PROSITE" id="PS50862">
    <property type="entry name" value="AA_TRNA_LIGASE_II"/>
    <property type="match status" value="1"/>
</dbReference>
<feature type="compositionally biased region" description="Basic and acidic residues" evidence="19">
    <location>
        <begin position="1007"/>
        <end position="1023"/>
    </location>
</feature>
<dbReference type="GO" id="GO:0017101">
    <property type="term" value="C:aminoacyl-tRNA synthetase multienzyme complex"/>
    <property type="evidence" value="ECO:0007669"/>
    <property type="project" value="UniProtKB-ARBA"/>
</dbReference>
<dbReference type="PROSITE" id="PS51185">
    <property type="entry name" value="WHEP_TRS_2"/>
    <property type="match status" value="4"/>
</dbReference>
<dbReference type="Gene3D" id="3.40.50.800">
    <property type="entry name" value="Anticodon-binding domain"/>
    <property type="match status" value="1"/>
</dbReference>
<dbReference type="InterPro" id="IPR004154">
    <property type="entry name" value="Anticodon-bd"/>
</dbReference>
<dbReference type="SUPFAM" id="SSF52374">
    <property type="entry name" value="Nucleotidylyl transferase"/>
    <property type="match status" value="1"/>
</dbReference>
<dbReference type="GO" id="GO:0004827">
    <property type="term" value="F:proline-tRNA ligase activity"/>
    <property type="evidence" value="ECO:0007669"/>
    <property type="project" value="UniProtKB-EC"/>
</dbReference>
<dbReference type="Pfam" id="PF03950">
    <property type="entry name" value="tRNA-synt_1c_C"/>
    <property type="match status" value="1"/>
</dbReference>
<dbReference type="CDD" id="cd00862">
    <property type="entry name" value="ProRS_anticodon_zinc"/>
    <property type="match status" value="1"/>
</dbReference>
<dbReference type="HAMAP" id="MF_01571">
    <property type="entry name" value="Pro_tRNA_synth_type3"/>
    <property type="match status" value="1"/>
</dbReference>
<comment type="catalytic activity">
    <reaction evidence="15">
        <text>tRNA(Pro) + L-proline + ATP = L-prolyl-tRNA(Pro) + AMP + diphosphate</text>
        <dbReference type="Rhea" id="RHEA:14305"/>
        <dbReference type="Rhea" id="RHEA-COMP:9700"/>
        <dbReference type="Rhea" id="RHEA-COMP:9702"/>
        <dbReference type="ChEBI" id="CHEBI:30616"/>
        <dbReference type="ChEBI" id="CHEBI:33019"/>
        <dbReference type="ChEBI" id="CHEBI:60039"/>
        <dbReference type="ChEBI" id="CHEBI:78442"/>
        <dbReference type="ChEBI" id="CHEBI:78532"/>
        <dbReference type="ChEBI" id="CHEBI:456215"/>
        <dbReference type="EC" id="6.1.1.15"/>
    </reaction>
    <physiologicalReaction direction="left-to-right" evidence="15">
        <dbReference type="Rhea" id="RHEA:14306"/>
    </physiologicalReaction>
</comment>
<dbReference type="STRING" id="85066.A0A091EJW0"/>
<dbReference type="FunFam" id="1.10.287.10:FF:000006">
    <property type="entry name" value="Bifunctional glutamate/proline--tRNA ligase"/>
    <property type="match status" value="1"/>
</dbReference>
<dbReference type="GO" id="GO:0046872">
    <property type="term" value="F:metal ion binding"/>
    <property type="evidence" value="ECO:0007669"/>
    <property type="project" value="UniProtKB-KW"/>
</dbReference>
<dbReference type="SMART" id="SM00946">
    <property type="entry name" value="ProRS-C_1"/>
    <property type="match status" value="1"/>
</dbReference>
<dbReference type="NCBIfam" id="TIGR00463">
    <property type="entry name" value="gltX_arch"/>
    <property type="match status" value="1"/>
</dbReference>
<dbReference type="NCBIfam" id="TIGR00408">
    <property type="entry name" value="proS_fam_I"/>
    <property type="match status" value="1"/>
</dbReference>
<evidence type="ECO:0000256" key="16">
    <source>
        <dbReference type="ARBA" id="ARBA00061295"/>
    </source>
</evidence>
<dbReference type="Pfam" id="PF00458">
    <property type="entry name" value="WHEP-TRS"/>
    <property type="match status" value="4"/>
</dbReference>
<evidence type="ECO:0000313" key="22">
    <source>
        <dbReference type="EMBL" id="KFO56649.1"/>
    </source>
</evidence>
<reference evidence="22 23" key="1">
    <citation type="submission" date="2014-04" db="EMBL/GenBank/DDBJ databases">
        <title>Genome evolution of avian class.</title>
        <authorList>
            <person name="Zhang G."/>
            <person name="Li C."/>
        </authorList>
    </citation>
    <scope>NUCLEOTIDE SEQUENCE [LARGE SCALE GENOMIC DNA]</scope>
    <source>
        <strain evidence="22">BGI_N302</strain>
    </source>
</reference>
<evidence type="ECO:0000256" key="10">
    <source>
        <dbReference type="ARBA" id="ARBA00022884"/>
    </source>
</evidence>
<dbReference type="InterPro" id="IPR036282">
    <property type="entry name" value="Glutathione-S-Trfase_C_sf"/>
</dbReference>
<evidence type="ECO:0000256" key="4">
    <source>
        <dbReference type="ARBA" id="ARBA00022553"/>
    </source>
</evidence>
<dbReference type="Gene3D" id="1.20.1050.130">
    <property type="match status" value="1"/>
</dbReference>
<keyword evidence="9" id="KW-0067">ATP-binding</keyword>
<dbReference type="PANTHER" id="PTHR43382">
    <property type="entry name" value="PROLYL-TRNA SYNTHETASE"/>
    <property type="match status" value="1"/>
</dbReference>
<dbReference type="Pfam" id="PF09180">
    <property type="entry name" value="ProRS-C_1"/>
    <property type="match status" value="1"/>
</dbReference>
<dbReference type="GO" id="GO:0003723">
    <property type="term" value="F:RNA binding"/>
    <property type="evidence" value="ECO:0007669"/>
    <property type="project" value="UniProtKB-KW"/>
</dbReference>
<evidence type="ECO:0000256" key="1">
    <source>
        <dbReference type="ARBA" id="ARBA00009968"/>
    </source>
</evidence>
<dbReference type="InterPro" id="IPR036621">
    <property type="entry name" value="Anticodon-bd_dom_sf"/>
</dbReference>
<dbReference type="GO" id="GO:0006424">
    <property type="term" value="P:glutamyl-tRNA aminoacylation"/>
    <property type="evidence" value="ECO:0007669"/>
    <property type="project" value="InterPro"/>
</dbReference>
<dbReference type="FunFam" id="3.30.110.30:FF:000001">
    <property type="entry name" value="Bifunctional glutamate/proline--tRNA ligase"/>
    <property type="match status" value="1"/>
</dbReference>
<dbReference type="CDD" id="cd00778">
    <property type="entry name" value="ProRS_core_arch_euk"/>
    <property type="match status" value="1"/>
</dbReference>
<dbReference type="GO" id="GO:0005737">
    <property type="term" value="C:cytoplasm"/>
    <property type="evidence" value="ECO:0007669"/>
    <property type="project" value="InterPro"/>
</dbReference>
<dbReference type="Pfam" id="PF03129">
    <property type="entry name" value="HGTP_anticodon"/>
    <property type="match status" value="1"/>
</dbReference>
<dbReference type="InterPro" id="IPR000738">
    <property type="entry name" value="WHEP-TRS_dom"/>
</dbReference>
<evidence type="ECO:0000256" key="6">
    <source>
        <dbReference type="ARBA" id="ARBA00022723"/>
    </source>
</evidence>
<dbReference type="GO" id="GO:0006433">
    <property type="term" value="P:prolyl-tRNA aminoacylation"/>
    <property type="evidence" value="ECO:0007669"/>
    <property type="project" value="InterPro"/>
</dbReference>
<evidence type="ECO:0000256" key="9">
    <source>
        <dbReference type="ARBA" id="ARBA00022840"/>
    </source>
</evidence>
<feature type="region of interest" description="Disordered" evidence="19">
    <location>
        <begin position="762"/>
        <end position="785"/>
    </location>
</feature>
<dbReference type="GO" id="GO:0005524">
    <property type="term" value="F:ATP binding"/>
    <property type="evidence" value="ECO:0007669"/>
    <property type="project" value="UniProtKB-KW"/>
</dbReference>
<dbReference type="FunFam" id="3.40.50.620:FF:000070">
    <property type="entry name" value="Bifunctional glutamate/proline--tRNA ligase"/>
    <property type="match status" value="1"/>
</dbReference>
<evidence type="ECO:0000256" key="14">
    <source>
        <dbReference type="ARBA" id="ARBA00047366"/>
    </source>
</evidence>
<dbReference type="GO" id="GO:0004818">
    <property type="term" value="F:glutamate-tRNA ligase activity"/>
    <property type="evidence" value="ECO:0007669"/>
    <property type="project" value="UniProtKB-EC"/>
</dbReference>